<comment type="caution">
    <text evidence="1">The sequence shown here is derived from an EMBL/GenBank/DDBJ whole genome shotgun (WGS) entry which is preliminary data.</text>
</comment>
<accession>A0A7J6FPT0</accession>
<dbReference type="EMBL" id="JAATIQ010000192">
    <property type="protein sequence ID" value="KAF4371859.1"/>
    <property type="molecule type" value="Genomic_DNA"/>
</dbReference>
<dbReference type="PANTHER" id="PTHR35111">
    <property type="entry name" value="F10A5.9-RELATED"/>
    <property type="match status" value="1"/>
</dbReference>
<dbReference type="AlphaFoldDB" id="A0A7J6FPT0"/>
<gene>
    <name evidence="1" type="ORF">G4B88_016922</name>
</gene>
<evidence type="ECO:0000313" key="1">
    <source>
        <dbReference type="EMBL" id="KAF4371859.1"/>
    </source>
</evidence>
<dbReference type="Proteomes" id="UP000583929">
    <property type="component" value="Unassembled WGS sequence"/>
</dbReference>
<name>A0A7J6FPT0_CANSA</name>
<sequence>MEKARGVSSTNNNTKVKTNYLCIPRLRNNNNNNNHNNSCTTKKKGLTPAMTLLDRFREAVFRLIMFSAFSPSSKTASSTVLNRDGSTPEATRCYRRPGDDHMQSEAVADCIEFIKKKAMPFDHNNNNNNNRDSNNYWLFDGCDM</sequence>
<organism evidence="1 2">
    <name type="scientific">Cannabis sativa</name>
    <name type="common">Hemp</name>
    <name type="synonym">Marijuana</name>
    <dbReference type="NCBI Taxonomy" id="3483"/>
    <lineage>
        <taxon>Eukaryota</taxon>
        <taxon>Viridiplantae</taxon>
        <taxon>Streptophyta</taxon>
        <taxon>Embryophyta</taxon>
        <taxon>Tracheophyta</taxon>
        <taxon>Spermatophyta</taxon>
        <taxon>Magnoliopsida</taxon>
        <taxon>eudicotyledons</taxon>
        <taxon>Gunneridae</taxon>
        <taxon>Pentapetalae</taxon>
        <taxon>rosids</taxon>
        <taxon>fabids</taxon>
        <taxon>Rosales</taxon>
        <taxon>Cannabaceae</taxon>
        <taxon>Cannabis</taxon>
    </lineage>
</organism>
<protein>
    <submittedName>
        <fullName evidence="1">Uncharacterized protein</fullName>
    </submittedName>
</protein>
<keyword evidence="2" id="KW-1185">Reference proteome</keyword>
<reference evidence="1 2" key="1">
    <citation type="journal article" date="2020" name="bioRxiv">
        <title>Sequence and annotation of 42 cannabis genomes reveals extensive copy number variation in cannabinoid synthesis and pathogen resistance genes.</title>
        <authorList>
            <person name="Mckernan K.J."/>
            <person name="Helbert Y."/>
            <person name="Kane L.T."/>
            <person name="Ebling H."/>
            <person name="Zhang L."/>
            <person name="Liu B."/>
            <person name="Eaton Z."/>
            <person name="Mclaughlin S."/>
            <person name="Kingan S."/>
            <person name="Baybayan P."/>
            <person name="Concepcion G."/>
            <person name="Jordan M."/>
            <person name="Riva A."/>
            <person name="Barbazuk W."/>
            <person name="Harkins T."/>
        </authorList>
    </citation>
    <scope>NUCLEOTIDE SEQUENCE [LARGE SCALE GENOMIC DNA]</scope>
    <source>
        <strain evidence="2">cv. Jamaican Lion 4</strain>
        <tissue evidence="1">Leaf</tissue>
    </source>
</reference>
<dbReference type="PANTHER" id="PTHR35111:SF1">
    <property type="entry name" value="OS04G0115900 PROTEIN"/>
    <property type="match status" value="1"/>
</dbReference>
<evidence type="ECO:0000313" key="2">
    <source>
        <dbReference type="Proteomes" id="UP000583929"/>
    </source>
</evidence>
<proteinExistence type="predicted"/>